<name>A0A3D8STL3_9HELO</name>
<reference evidence="1 2" key="1">
    <citation type="journal article" date="2018" name="IMA Fungus">
        <title>IMA Genome-F 9: Draft genome sequence of Annulohypoxylon stygium, Aspergillus mulundensis, Berkeleyomyces basicola (syn. Thielaviopsis basicola), Ceratocystis smalleyi, two Cercospora beticola strains, Coleophoma cylindrospora, Fusarium fracticaudum, Phialophora cf. hyalina, and Morchella septimelata.</title>
        <authorList>
            <person name="Wingfield B.D."/>
            <person name="Bills G.F."/>
            <person name="Dong Y."/>
            <person name="Huang W."/>
            <person name="Nel W.J."/>
            <person name="Swalarsk-Parry B.S."/>
            <person name="Vaghefi N."/>
            <person name="Wilken P.M."/>
            <person name="An Z."/>
            <person name="de Beer Z.W."/>
            <person name="De Vos L."/>
            <person name="Chen L."/>
            <person name="Duong T.A."/>
            <person name="Gao Y."/>
            <person name="Hammerbacher A."/>
            <person name="Kikkert J.R."/>
            <person name="Li Y."/>
            <person name="Li H."/>
            <person name="Li K."/>
            <person name="Li Q."/>
            <person name="Liu X."/>
            <person name="Ma X."/>
            <person name="Naidoo K."/>
            <person name="Pethybridge S.J."/>
            <person name="Sun J."/>
            <person name="Steenkamp E.T."/>
            <person name="van der Nest M.A."/>
            <person name="van Wyk S."/>
            <person name="Wingfield M.J."/>
            <person name="Xiong C."/>
            <person name="Yue Q."/>
            <person name="Zhang X."/>
        </authorList>
    </citation>
    <scope>NUCLEOTIDE SEQUENCE [LARGE SCALE GENOMIC DNA]</scope>
    <source>
        <strain evidence="1 2">BP6252</strain>
    </source>
</reference>
<evidence type="ECO:0000313" key="1">
    <source>
        <dbReference type="EMBL" id="RDW89511.1"/>
    </source>
</evidence>
<evidence type="ECO:0000313" key="2">
    <source>
        <dbReference type="Proteomes" id="UP000256645"/>
    </source>
</evidence>
<accession>A0A3D8STL3</accession>
<proteinExistence type="predicted"/>
<comment type="caution">
    <text evidence="1">The sequence shown here is derived from an EMBL/GenBank/DDBJ whole genome shotgun (WGS) entry which is preliminary data.</text>
</comment>
<dbReference type="OrthoDB" id="10037289at2759"/>
<protein>
    <submittedName>
        <fullName evidence="1">Uncharacterized protein</fullName>
    </submittedName>
</protein>
<gene>
    <name evidence="1" type="ORF">BP6252_01543</name>
</gene>
<sequence>MSAADPKISIEVEELLQRLEYGNSSGPELTNTNIVFVSDGSKNILSDTELEQRLKDAYNLPRSLADYETLIAWKNHPDVVQSHFKPKKNGTLVEESERYADHTLSKTDWETSQVLRKEAGRGKHLNFNIQTLTSRRIKAEKVANKPKKWRGAWKPAHGFIDDQRQWNKWDWKLEWKQFHPNHKGGNPHDITKMSAQEQERHSLRQHIFDHEDSSDDDHYPR</sequence>
<dbReference type="Proteomes" id="UP000256645">
    <property type="component" value="Unassembled WGS sequence"/>
</dbReference>
<organism evidence="1 2">
    <name type="scientific">Coleophoma cylindrospora</name>
    <dbReference type="NCBI Taxonomy" id="1849047"/>
    <lineage>
        <taxon>Eukaryota</taxon>
        <taxon>Fungi</taxon>
        <taxon>Dikarya</taxon>
        <taxon>Ascomycota</taxon>
        <taxon>Pezizomycotina</taxon>
        <taxon>Leotiomycetes</taxon>
        <taxon>Helotiales</taxon>
        <taxon>Dermateaceae</taxon>
        <taxon>Coleophoma</taxon>
    </lineage>
</organism>
<keyword evidence="2" id="KW-1185">Reference proteome</keyword>
<dbReference type="AlphaFoldDB" id="A0A3D8STL3"/>
<dbReference type="EMBL" id="PDLM01000001">
    <property type="protein sequence ID" value="RDW89511.1"/>
    <property type="molecule type" value="Genomic_DNA"/>
</dbReference>